<evidence type="ECO:0000256" key="2">
    <source>
        <dbReference type="ARBA" id="ARBA00023125"/>
    </source>
</evidence>
<dbReference type="PANTHER" id="PTHR46796">
    <property type="entry name" value="HTH-TYPE TRANSCRIPTIONAL ACTIVATOR RHAS-RELATED"/>
    <property type="match status" value="1"/>
</dbReference>
<evidence type="ECO:0000259" key="4">
    <source>
        <dbReference type="PROSITE" id="PS01124"/>
    </source>
</evidence>
<dbReference type="PROSITE" id="PS01124">
    <property type="entry name" value="HTH_ARAC_FAMILY_2"/>
    <property type="match status" value="1"/>
</dbReference>
<dbReference type="Gene3D" id="1.10.10.60">
    <property type="entry name" value="Homeodomain-like"/>
    <property type="match status" value="1"/>
</dbReference>
<dbReference type="SUPFAM" id="SSF51182">
    <property type="entry name" value="RmlC-like cupins"/>
    <property type="match status" value="1"/>
</dbReference>
<keyword evidence="6" id="KW-1185">Reference proteome</keyword>
<dbReference type="SMART" id="SM00342">
    <property type="entry name" value="HTH_ARAC"/>
    <property type="match status" value="1"/>
</dbReference>
<protein>
    <submittedName>
        <fullName evidence="5">AraC-like DNA-binding protein</fullName>
    </submittedName>
</protein>
<dbReference type="AlphaFoldDB" id="A0A839ZZ35"/>
<dbReference type="EMBL" id="JACIDK010000001">
    <property type="protein sequence ID" value="MBB3890412.1"/>
    <property type="molecule type" value="Genomic_DNA"/>
</dbReference>
<evidence type="ECO:0000313" key="6">
    <source>
        <dbReference type="Proteomes" id="UP000530564"/>
    </source>
</evidence>
<dbReference type="GO" id="GO:0043565">
    <property type="term" value="F:sequence-specific DNA binding"/>
    <property type="evidence" value="ECO:0007669"/>
    <property type="project" value="InterPro"/>
</dbReference>
<keyword evidence="3" id="KW-0804">Transcription</keyword>
<keyword evidence="1" id="KW-0805">Transcription regulation</keyword>
<reference evidence="5 6" key="1">
    <citation type="submission" date="2020-08" db="EMBL/GenBank/DDBJ databases">
        <title>Genomic Encyclopedia of Type Strains, Phase IV (KMG-IV): sequencing the most valuable type-strain genomes for metagenomic binning, comparative biology and taxonomic classification.</title>
        <authorList>
            <person name="Goeker M."/>
        </authorList>
    </citation>
    <scope>NUCLEOTIDE SEQUENCE [LARGE SCALE GENOMIC DNA]</scope>
    <source>
        <strain evidence="5 6">DSM 21793</strain>
    </source>
</reference>
<dbReference type="GO" id="GO:0003700">
    <property type="term" value="F:DNA-binding transcription factor activity"/>
    <property type="evidence" value="ECO:0007669"/>
    <property type="project" value="InterPro"/>
</dbReference>
<accession>A0A839ZZ35</accession>
<sequence>MTTLDFSIRSYGADRGPDSHSFDQLVLPLSGALQLDIAGQGGRLAVGRAAFVLAGTSHSTISDTANRSIILDLQLAGLAPQMAERLARTPFVSLTPAATKLIDYMGLMIGEGRATPATVALWTPLLVDALAQTPPSAASRLARLTAQIEAEPALPWTTTMMAERAAVSVSRLHALFQSELGMSPRAWLSEVRLRLARGWLSTSPASIAEIAHRCGYGDQSALTRAMRRATGMTPAAYRRQERETGPKGQ</sequence>
<evidence type="ECO:0000256" key="1">
    <source>
        <dbReference type="ARBA" id="ARBA00023015"/>
    </source>
</evidence>
<name>A0A839ZZ35_9CAUL</name>
<dbReference type="Proteomes" id="UP000530564">
    <property type="component" value="Unassembled WGS sequence"/>
</dbReference>
<dbReference type="SUPFAM" id="SSF46689">
    <property type="entry name" value="Homeodomain-like"/>
    <property type="match status" value="2"/>
</dbReference>
<evidence type="ECO:0000313" key="5">
    <source>
        <dbReference type="EMBL" id="MBB3890412.1"/>
    </source>
</evidence>
<dbReference type="Pfam" id="PF12833">
    <property type="entry name" value="HTH_18"/>
    <property type="match status" value="1"/>
</dbReference>
<comment type="caution">
    <text evidence="5">The sequence shown here is derived from an EMBL/GenBank/DDBJ whole genome shotgun (WGS) entry which is preliminary data.</text>
</comment>
<dbReference type="RefSeq" id="WP_183770463.1">
    <property type="nucleotide sequence ID" value="NZ_JACIDK010000001.1"/>
</dbReference>
<organism evidence="5 6">
    <name type="scientific">Phenylobacterium haematophilum</name>
    <dbReference type="NCBI Taxonomy" id="98513"/>
    <lineage>
        <taxon>Bacteria</taxon>
        <taxon>Pseudomonadati</taxon>
        <taxon>Pseudomonadota</taxon>
        <taxon>Alphaproteobacteria</taxon>
        <taxon>Caulobacterales</taxon>
        <taxon>Caulobacteraceae</taxon>
        <taxon>Phenylobacterium</taxon>
    </lineage>
</organism>
<dbReference type="InterPro" id="IPR018060">
    <property type="entry name" value="HTH_AraC"/>
</dbReference>
<dbReference type="InterPro" id="IPR011051">
    <property type="entry name" value="RmlC_Cupin_sf"/>
</dbReference>
<evidence type="ECO:0000256" key="3">
    <source>
        <dbReference type="ARBA" id="ARBA00023163"/>
    </source>
</evidence>
<dbReference type="InterPro" id="IPR009057">
    <property type="entry name" value="Homeodomain-like_sf"/>
</dbReference>
<gene>
    <name evidence="5" type="ORF">GGQ61_001109</name>
</gene>
<feature type="domain" description="HTH araC/xylS-type" evidence="4">
    <location>
        <begin position="142"/>
        <end position="240"/>
    </location>
</feature>
<dbReference type="PANTHER" id="PTHR46796:SF2">
    <property type="entry name" value="TRANSCRIPTIONAL REGULATORY PROTEIN"/>
    <property type="match status" value="1"/>
</dbReference>
<dbReference type="InterPro" id="IPR050204">
    <property type="entry name" value="AraC_XylS_family_regulators"/>
</dbReference>
<keyword evidence="2 5" id="KW-0238">DNA-binding</keyword>
<proteinExistence type="predicted"/>